<dbReference type="CDD" id="cd11528">
    <property type="entry name" value="NTP-PPase_MazG_Nterm"/>
    <property type="match status" value="1"/>
</dbReference>
<feature type="domain" description="NTP pyrophosphohydrolase MazG-like" evidence="1">
    <location>
        <begin position="32"/>
        <end position="104"/>
    </location>
</feature>
<dbReference type="GO" id="GO:0046076">
    <property type="term" value="P:dTTP catabolic process"/>
    <property type="evidence" value="ECO:0007669"/>
    <property type="project" value="TreeGrafter"/>
</dbReference>
<dbReference type="Pfam" id="PF03819">
    <property type="entry name" value="MazG"/>
    <property type="match status" value="2"/>
</dbReference>
<dbReference type="InterPro" id="IPR004518">
    <property type="entry name" value="MazG-like_dom"/>
</dbReference>
<proteinExistence type="predicted"/>
<dbReference type="OrthoDB" id="9808939at2"/>
<dbReference type="Proteomes" id="UP000297693">
    <property type="component" value="Unassembled WGS sequence"/>
</dbReference>
<dbReference type="PANTHER" id="PTHR30522:SF0">
    <property type="entry name" value="NUCLEOSIDE TRIPHOSPHATE PYROPHOSPHOHYDROLASE"/>
    <property type="match status" value="1"/>
</dbReference>
<dbReference type="InterPro" id="IPR011551">
    <property type="entry name" value="NTP_PyrPHydrolase_MazG"/>
</dbReference>
<dbReference type="GO" id="GO:0046061">
    <property type="term" value="P:dATP catabolic process"/>
    <property type="evidence" value="ECO:0007669"/>
    <property type="project" value="TreeGrafter"/>
</dbReference>
<evidence type="ECO:0000313" key="3">
    <source>
        <dbReference type="Proteomes" id="UP000297693"/>
    </source>
</evidence>
<dbReference type="GO" id="GO:0047429">
    <property type="term" value="F:nucleoside triphosphate diphosphatase activity"/>
    <property type="evidence" value="ECO:0007669"/>
    <property type="project" value="UniProtKB-EC"/>
</dbReference>
<dbReference type="GO" id="GO:0046081">
    <property type="term" value="P:dUTP catabolic process"/>
    <property type="evidence" value="ECO:0007669"/>
    <property type="project" value="TreeGrafter"/>
</dbReference>
<evidence type="ECO:0000259" key="1">
    <source>
        <dbReference type="Pfam" id="PF03819"/>
    </source>
</evidence>
<accession>A0A4R9JY83</accession>
<organism evidence="2 3">
    <name type="scientific">Leptospira ognonensis</name>
    <dbReference type="NCBI Taxonomy" id="2484945"/>
    <lineage>
        <taxon>Bacteria</taxon>
        <taxon>Pseudomonadati</taxon>
        <taxon>Spirochaetota</taxon>
        <taxon>Spirochaetia</taxon>
        <taxon>Leptospirales</taxon>
        <taxon>Leptospiraceae</taxon>
        <taxon>Leptospira</taxon>
    </lineage>
</organism>
<feature type="domain" description="NTP pyrophosphohydrolase MazG-like" evidence="1">
    <location>
        <begin position="171"/>
        <end position="242"/>
    </location>
</feature>
<evidence type="ECO:0000313" key="2">
    <source>
        <dbReference type="EMBL" id="TGL57155.1"/>
    </source>
</evidence>
<protein>
    <submittedName>
        <fullName evidence="2">Nucleoside triphosphate pyrophosphohydrolase</fullName>
        <ecNumber evidence="2">3.6.1.9</ecNumber>
    </submittedName>
</protein>
<dbReference type="GO" id="GO:0046047">
    <property type="term" value="P:TTP catabolic process"/>
    <property type="evidence" value="ECO:0007669"/>
    <property type="project" value="TreeGrafter"/>
</dbReference>
<dbReference type="GO" id="GO:0006950">
    <property type="term" value="P:response to stress"/>
    <property type="evidence" value="ECO:0007669"/>
    <property type="project" value="UniProtKB-ARBA"/>
</dbReference>
<dbReference type="Gene3D" id="1.10.287.1080">
    <property type="entry name" value="MazG-like"/>
    <property type="match status" value="2"/>
</dbReference>
<dbReference type="NCBIfam" id="TIGR00444">
    <property type="entry name" value="mazG"/>
    <property type="match status" value="1"/>
</dbReference>
<dbReference type="EC" id="3.6.1.9" evidence="2"/>
<dbReference type="PANTHER" id="PTHR30522">
    <property type="entry name" value="NUCLEOSIDE TRIPHOSPHATE PYROPHOSPHOHYDROLASE"/>
    <property type="match status" value="1"/>
</dbReference>
<comment type="caution">
    <text evidence="2">The sequence shown here is derived from an EMBL/GenBank/DDBJ whole genome shotgun (WGS) entry which is preliminary data.</text>
</comment>
<dbReference type="NCBIfam" id="NF007113">
    <property type="entry name" value="PRK09562.1"/>
    <property type="match status" value="1"/>
</dbReference>
<dbReference type="InterPro" id="IPR048015">
    <property type="entry name" value="NTP-PPase_MazG-like_N"/>
</dbReference>
<sequence length="277" mass="32350">MLPPHFPDPLQNLLQLTRDLRSPEGCPWDQGQNHKSVIPHLLEETYEVVDTIERNDDPHMREELGDLLFQVVFHCQLAEERGAFAWNDVVREVFEKLVRRHPHVYKNTSGIQNAEDVLTQWDDIKRQEKQGKRSANSILDEIPNSLPAILKSEKIQSKVSKQGFDWEHPLDLFTKLKEEISELEEAIGPSPEIKNKKIAYDDHIEEELGDIFFLLVNLARKLSLDPETTLRKANQKFERRFKIVEELLREKGEEMKGKPLAELDLYWAKAKERLRSS</sequence>
<dbReference type="CDD" id="cd11529">
    <property type="entry name" value="NTP-PPase_MazG_Cterm"/>
    <property type="match status" value="1"/>
</dbReference>
<dbReference type="EMBL" id="RQGD01000039">
    <property type="protein sequence ID" value="TGL57155.1"/>
    <property type="molecule type" value="Genomic_DNA"/>
</dbReference>
<dbReference type="RefSeq" id="WP_135624783.1">
    <property type="nucleotide sequence ID" value="NZ_RQGD01000039.1"/>
</dbReference>
<name>A0A4R9JY83_9LEPT</name>
<dbReference type="InterPro" id="IPR048011">
    <property type="entry name" value="NTP-PPase_MazG-like_C"/>
</dbReference>
<dbReference type="AlphaFoldDB" id="A0A4R9JY83"/>
<keyword evidence="2" id="KW-0378">Hydrolase</keyword>
<keyword evidence="3" id="KW-1185">Reference proteome</keyword>
<dbReference type="SUPFAM" id="SSF101386">
    <property type="entry name" value="all-alpha NTP pyrophosphatases"/>
    <property type="match status" value="2"/>
</dbReference>
<dbReference type="FunFam" id="1.10.287.1080:FF:000001">
    <property type="entry name" value="Nucleoside triphosphate pyrophosphohydrolase"/>
    <property type="match status" value="1"/>
</dbReference>
<dbReference type="GO" id="GO:0046052">
    <property type="term" value="P:UTP catabolic process"/>
    <property type="evidence" value="ECO:0007669"/>
    <property type="project" value="TreeGrafter"/>
</dbReference>
<reference evidence="2" key="1">
    <citation type="journal article" date="2019" name="PLoS Negl. Trop. Dis.">
        <title>Revisiting the worldwide diversity of Leptospira species in the environment.</title>
        <authorList>
            <person name="Vincent A.T."/>
            <person name="Schiettekatte O."/>
            <person name="Bourhy P."/>
            <person name="Veyrier F.J."/>
            <person name="Picardeau M."/>
        </authorList>
    </citation>
    <scope>NUCLEOTIDE SEQUENCE [LARGE SCALE GENOMIC DNA]</scope>
    <source>
        <strain evidence="2">201702476</strain>
    </source>
</reference>
<dbReference type="GO" id="GO:0006203">
    <property type="term" value="P:dGTP catabolic process"/>
    <property type="evidence" value="ECO:0007669"/>
    <property type="project" value="TreeGrafter"/>
</dbReference>
<gene>
    <name evidence="2" type="ORF">EHQ58_15325</name>
</gene>